<keyword evidence="4" id="KW-0812">Transmembrane</keyword>
<dbReference type="EMBL" id="JBHLXP010000003">
    <property type="protein sequence ID" value="MFC0049436.1"/>
    <property type="molecule type" value="Genomic_DNA"/>
</dbReference>
<dbReference type="InterPro" id="IPR005467">
    <property type="entry name" value="His_kinase_dom"/>
</dbReference>
<dbReference type="SUPFAM" id="SSF47384">
    <property type="entry name" value="Homodimeric domain of signal transducing histidine kinase"/>
    <property type="match status" value="1"/>
</dbReference>
<proteinExistence type="predicted"/>
<dbReference type="Gene3D" id="2.130.10.10">
    <property type="entry name" value="YVTN repeat-like/Quinoprotein amine dehydrogenase"/>
    <property type="match status" value="3"/>
</dbReference>
<dbReference type="PANTHER" id="PTHR43547">
    <property type="entry name" value="TWO-COMPONENT HISTIDINE KINASE"/>
    <property type="match status" value="1"/>
</dbReference>
<name>A0ABV6BEY6_9GAMM</name>
<feature type="domain" description="Histidine kinase" evidence="6">
    <location>
        <begin position="1050"/>
        <end position="1282"/>
    </location>
</feature>
<keyword evidence="4" id="KW-1133">Transmembrane helix</keyword>
<dbReference type="SUPFAM" id="SSF63829">
    <property type="entry name" value="Calcium-dependent phosphotriesterase"/>
    <property type="match status" value="2"/>
</dbReference>
<dbReference type="EC" id="2.7.13.3" evidence="2"/>
<dbReference type="SMART" id="SM00387">
    <property type="entry name" value="HATPase_c"/>
    <property type="match status" value="1"/>
</dbReference>
<evidence type="ECO:0000256" key="3">
    <source>
        <dbReference type="ARBA" id="ARBA00022553"/>
    </source>
</evidence>
<keyword evidence="3" id="KW-0597">Phosphoprotein</keyword>
<dbReference type="InterPro" id="IPR003018">
    <property type="entry name" value="GAF"/>
</dbReference>
<dbReference type="Gene3D" id="3.30.565.10">
    <property type="entry name" value="Histidine kinase-like ATPase, C-terminal domain"/>
    <property type="match status" value="1"/>
</dbReference>
<dbReference type="InterPro" id="IPR036890">
    <property type="entry name" value="HATPase_C_sf"/>
</dbReference>
<dbReference type="InterPro" id="IPR003594">
    <property type="entry name" value="HATPase_dom"/>
</dbReference>
<dbReference type="InterPro" id="IPR013783">
    <property type="entry name" value="Ig-like_fold"/>
</dbReference>
<protein>
    <recommendedName>
        <fullName evidence="2">histidine kinase</fullName>
        <ecNumber evidence="2">2.7.13.3</ecNumber>
    </recommendedName>
</protein>
<comment type="caution">
    <text evidence="7">The sequence shown here is derived from an EMBL/GenBank/DDBJ whole genome shotgun (WGS) entry which is preliminary data.</text>
</comment>
<feature type="chain" id="PRO_5046005008" description="histidine kinase" evidence="5">
    <location>
        <begin position="23"/>
        <end position="1285"/>
    </location>
</feature>
<dbReference type="Proteomes" id="UP001589813">
    <property type="component" value="Unassembled WGS sequence"/>
</dbReference>
<dbReference type="RefSeq" id="WP_377245264.1">
    <property type="nucleotide sequence ID" value="NZ_JBHLXP010000003.1"/>
</dbReference>
<sequence>MLNWRIYCLIILLCSVSLRLAAAPTTGSISIEHSEVYSRFLNLTRVSPKLAQATALAQDQQGFLWVGTQHGLYRFDGQQIKAYQADPAKTNTMSADWVSSLLVDRQGILWIGTRYGGLNRFNPATEQFNRVPLPTLPGEQQQVETSVVYQDPTGELWVGTYGGGLLRWDPDNARLETVALPLPLNELDSLYINALFRDSSGYLWIGTGNAPLRNRSVLQGGAIRWHPQQGHKQLLSVHSSALTTAAVTAIAADAQGQIWLTSYGGGLYQFDSASGILRPERNQPALLQHGLLTDIGFDRTGGRWVSSYDKGLWYAPAGSDRWQLFKANPLVSYQLPSNNLTGMLFDQQHTLWLKTPVGVFGLSAQAQQVRNIPLGPGDNKLLAHGDVFGIWYFSDQQIWLANRDAGLAELDLQRYVVQRWPLPVLPGLSKQPTLARQVVQAKNGLVYIGTDAGLFSFQPATRQWQLQSLRDGPQPHIGNLHLDSADRLWIGSRGEGLFLLEQGQVRHFQQTVRPGVALNNAVVSILASDAQDFLWIGLADQGLVRLHKNTGQLQSWQASDGSGLRFDGIQLIYPEGGHLWIRAGNINHRVLYQSQQADRVEGFKAYLSPADHDKYLEAAPQFLMLYRNKLLPGGLVQFGEMHGFQSTTWIGSWFIDPQQRQYRGGSQGLDIYPTKKLLEPDTALPVRLTGFSLFNRKVQVGSPDTMLQRAPGFAEQIQLRYEQDMFSLHFSALNFVDPLSMQYRYRLLGFDRDWIETDAVNPVATYTRLAPGRYQFEVMARSPGQSWADQSANQINIDILPPWWLTWWFKGLMVLLTLSLIWFVMQYRLRHERKTRMWLEKVVDQRTSELKSQHQALSNSYRDLSLLQTVARQITASLDLQEILLLVHRSLNDLMDVHVLAIGVYKDEQQVLEFGHWVENGQLMPPFELMLQGQSNLAAVCFAQQREVQTRTRQDFLLYLPELPTPLVGAAMQSVLYFPLSVKGEQIGCLTVQSPQQYAFLNEQTDLLRTLCSTIAIAVANANVVHRLQQTREQLVMQEKMASLGGLVAGVAHEINTPLGICVTAASHLQHELTQINQLQQDKRLTVQAFNDYLEGATATCQMLVNNTQRVAALVQSFKQVAVDRAAISVRELELSSYFAEVLMALEPELKKALCTVDYQPQPGLVLVADAGILARLLEHLLMNSLQHAFLPQQSDRQVRLQLSQQGSQILIQYQDNGQGMPAELLPRLFEPFFTTKRHQGYSGLGSHIIYNLVTVELHGSIQARSEAGQGLSYRILLPMLRRPD</sequence>
<evidence type="ECO:0000256" key="1">
    <source>
        <dbReference type="ARBA" id="ARBA00000085"/>
    </source>
</evidence>
<evidence type="ECO:0000313" key="7">
    <source>
        <dbReference type="EMBL" id="MFC0049436.1"/>
    </source>
</evidence>
<dbReference type="InterPro" id="IPR004358">
    <property type="entry name" value="Sig_transdc_His_kin-like_C"/>
</dbReference>
<dbReference type="CDD" id="cd00075">
    <property type="entry name" value="HATPase"/>
    <property type="match status" value="1"/>
</dbReference>
<feature type="signal peptide" evidence="5">
    <location>
        <begin position="1"/>
        <end position="22"/>
    </location>
</feature>
<dbReference type="InterPro" id="IPR015943">
    <property type="entry name" value="WD40/YVTN_repeat-like_dom_sf"/>
</dbReference>
<dbReference type="InterPro" id="IPR003661">
    <property type="entry name" value="HisK_dim/P_dom"/>
</dbReference>
<dbReference type="Pfam" id="PF07494">
    <property type="entry name" value="Reg_prop"/>
    <property type="match status" value="2"/>
</dbReference>
<dbReference type="CDD" id="cd00082">
    <property type="entry name" value="HisKA"/>
    <property type="match status" value="1"/>
</dbReference>
<evidence type="ECO:0000256" key="4">
    <source>
        <dbReference type="SAM" id="Phobius"/>
    </source>
</evidence>
<keyword evidence="8" id="KW-1185">Reference proteome</keyword>
<reference evidence="7 8" key="1">
    <citation type="submission" date="2024-09" db="EMBL/GenBank/DDBJ databases">
        <authorList>
            <person name="Sun Q."/>
            <person name="Mori K."/>
        </authorList>
    </citation>
    <scope>NUCLEOTIDE SEQUENCE [LARGE SCALE GENOMIC DNA]</scope>
    <source>
        <strain evidence="7 8">KCTC 23315</strain>
    </source>
</reference>
<dbReference type="Pfam" id="PF02518">
    <property type="entry name" value="HATPase_c"/>
    <property type="match status" value="1"/>
</dbReference>
<comment type="catalytic activity">
    <reaction evidence="1">
        <text>ATP + protein L-histidine = ADP + protein N-phospho-L-histidine.</text>
        <dbReference type="EC" id="2.7.13.3"/>
    </reaction>
</comment>
<dbReference type="SUPFAM" id="SSF55874">
    <property type="entry name" value="ATPase domain of HSP90 chaperone/DNA topoisomerase II/histidine kinase"/>
    <property type="match status" value="1"/>
</dbReference>
<dbReference type="Pfam" id="PF13185">
    <property type="entry name" value="GAF_2"/>
    <property type="match status" value="1"/>
</dbReference>
<dbReference type="Gene3D" id="3.30.450.40">
    <property type="match status" value="1"/>
</dbReference>
<dbReference type="InterPro" id="IPR011110">
    <property type="entry name" value="Reg_prop"/>
</dbReference>
<dbReference type="PROSITE" id="PS50109">
    <property type="entry name" value="HIS_KIN"/>
    <property type="match status" value="1"/>
</dbReference>
<feature type="transmembrane region" description="Helical" evidence="4">
    <location>
        <begin position="803"/>
        <end position="824"/>
    </location>
</feature>
<keyword evidence="5" id="KW-0732">Signal</keyword>
<dbReference type="InterPro" id="IPR029016">
    <property type="entry name" value="GAF-like_dom_sf"/>
</dbReference>
<organism evidence="7 8">
    <name type="scientific">Rheinheimera tilapiae</name>
    <dbReference type="NCBI Taxonomy" id="875043"/>
    <lineage>
        <taxon>Bacteria</taxon>
        <taxon>Pseudomonadati</taxon>
        <taxon>Pseudomonadota</taxon>
        <taxon>Gammaproteobacteria</taxon>
        <taxon>Chromatiales</taxon>
        <taxon>Chromatiaceae</taxon>
        <taxon>Rheinheimera</taxon>
    </lineage>
</organism>
<evidence type="ECO:0000256" key="2">
    <source>
        <dbReference type="ARBA" id="ARBA00012438"/>
    </source>
</evidence>
<accession>A0ABV6BEY6</accession>
<dbReference type="InterPro" id="IPR011123">
    <property type="entry name" value="Y_Y_Y"/>
</dbReference>
<evidence type="ECO:0000259" key="6">
    <source>
        <dbReference type="PROSITE" id="PS50109"/>
    </source>
</evidence>
<dbReference type="Gene3D" id="1.10.287.130">
    <property type="match status" value="1"/>
</dbReference>
<dbReference type="Pfam" id="PF07495">
    <property type="entry name" value="Y_Y_Y"/>
    <property type="match status" value="1"/>
</dbReference>
<dbReference type="SUPFAM" id="SSF55781">
    <property type="entry name" value="GAF domain-like"/>
    <property type="match status" value="1"/>
</dbReference>
<dbReference type="PANTHER" id="PTHR43547:SF2">
    <property type="entry name" value="HYBRID SIGNAL TRANSDUCTION HISTIDINE KINASE C"/>
    <property type="match status" value="1"/>
</dbReference>
<dbReference type="PRINTS" id="PR00344">
    <property type="entry name" value="BCTRLSENSOR"/>
</dbReference>
<evidence type="ECO:0000256" key="5">
    <source>
        <dbReference type="SAM" id="SignalP"/>
    </source>
</evidence>
<dbReference type="Gene3D" id="2.60.40.10">
    <property type="entry name" value="Immunoglobulins"/>
    <property type="match status" value="1"/>
</dbReference>
<gene>
    <name evidence="7" type="ORF">ACFFJP_14160</name>
</gene>
<evidence type="ECO:0000313" key="8">
    <source>
        <dbReference type="Proteomes" id="UP001589813"/>
    </source>
</evidence>
<keyword evidence="4" id="KW-0472">Membrane</keyword>
<dbReference type="InterPro" id="IPR036097">
    <property type="entry name" value="HisK_dim/P_sf"/>
</dbReference>